<proteinExistence type="predicted"/>
<name>A0A1B6D1T6_9HEMI</name>
<dbReference type="PANTHER" id="PTHR44145:SF3">
    <property type="entry name" value="DNAJ HOMOLOG SUBFAMILY A MEMBER 3, MITOCHONDRIAL"/>
    <property type="match status" value="1"/>
</dbReference>
<evidence type="ECO:0000256" key="3">
    <source>
        <dbReference type="ARBA" id="ARBA00022771"/>
    </source>
</evidence>
<dbReference type="GO" id="GO:0051082">
    <property type="term" value="F:unfolded protein binding"/>
    <property type="evidence" value="ECO:0007669"/>
    <property type="project" value="InterPro"/>
</dbReference>
<feature type="region of interest" description="Disordered" evidence="6">
    <location>
        <begin position="202"/>
        <end position="221"/>
    </location>
</feature>
<gene>
    <name evidence="8" type="ORF">g.11580</name>
</gene>
<keyword evidence="2" id="KW-0677">Repeat</keyword>
<dbReference type="Pfam" id="PF01556">
    <property type="entry name" value="DnaJ_C"/>
    <property type="match status" value="1"/>
</dbReference>
<evidence type="ECO:0000256" key="2">
    <source>
        <dbReference type="ARBA" id="ARBA00022737"/>
    </source>
</evidence>
<protein>
    <recommendedName>
        <fullName evidence="7">Chaperone DnaJ C-terminal domain-containing protein</fullName>
    </recommendedName>
</protein>
<organism evidence="8">
    <name type="scientific">Clastoptera arizonana</name>
    <name type="common">Arizona spittle bug</name>
    <dbReference type="NCBI Taxonomy" id="38151"/>
    <lineage>
        <taxon>Eukaryota</taxon>
        <taxon>Metazoa</taxon>
        <taxon>Ecdysozoa</taxon>
        <taxon>Arthropoda</taxon>
        <taxon>Hexapoda</taxon>
        <taxon>Insecta</taxon>
        <taxon>Pterygota</taxon>
        <taxon>Neoptera</taxon>
        <taxon>Paraneoptera</taxon>
        <taxon>Hemiptera</taxon>
        <taxon>Auchenorrhyncha</taxon>
        <taxon>Cercopoidea</taxon>
        <taxon>Clastopteridae</taxon>
        <taxon>Clastoptera</taxon>
    </lineage>
</organism>
<evidence type="ECO:0000256" key="6">
    <source>
        <dbReference type="SAM" id="MobiDB-lite"/>
    </source>
</evidence>
<evidence type="ECO:0000256" key="1">
    <source>
        <dbReference type="ARBA" id="ARBA00022723"/>
    </source>
</evidence>
<keyword evidence="1" id="KW-0479">Metal-binding</keyword>
<feature type="domain" description="Chaperone DnaJ C-terminal" evidence="7">
    <location>
        <begin position="16"/>
        <end position="131"/>
    </location>
</feature>
<dbReference type="AlphaFoldDB" id="A0A1B6D1T6"/>
<dbReference type="FunFam" id="2.60.260.20:FF:000005">
    <property type="entry name" value="Chaperone protein dnaJ 1, mitochondrial"/>
    <property type="match status" value="1"/>
</dbReference>
<dbReference type="EMBL" id="GEDC01017763">
    <property type="protein sequence ID" value="JAS19535.1"/>
    <property type="molecule type" value="Transcribed_RNA"/>
</dbReference>
<sequence>MLIKFPCIDCEGKGSNVQRKKVTVPVPPGVEDGQTVRMPVGSKEIFITFRVDKSNYFRRDGADVHTDAEISLSQAVLGGTIRIQGIYEDHTVLISPGTSSHTRIRLSNKGIKKVNVGGSGDHYVHLKIVIPKVLNEKQKALIQAYAELEDDTPGIIHGLALKKDGSKQCIDEPQEILNSIRAALLEKNNKIKSLPEEIGKKIAEDLETQPSDTKRQQGEMS</sequence>
<evidence type="ECO:0000256" key="4">
    <source>
        <dbReference type="ARBA" id="ARBA00022833"/>
    </source>
</evidence>
<keyword evidence="4" id="KW-0862">Zinc</keyword>
<dbReference type="Gene3D" id="2.60.260.20">
    <property type="entry name" value="Urease metallochaperone UreE, N-terminal domain"/>
    <property type="match status" value="2"/>
</dbReference>
<dbReference type="GO" id="GO:0043066">
    <property type="term" value="P:negative regulation of apoptotic process"/>
    <property type="evidence" value="ECO:0007669"/>
    <property type="project" value="TreeGrafter"/>
</dbReference>
<dbReference type="GO" id="GO:0005739">
    <property type="term" value="C:mitochondrion"/>
    <property type="evidence" value="ECO:0007669"/>
    <property type="project" value="TreeGrafter"/>
</dbReference>
<dbReference type="GO" id="GO:0006457">
    <property type="term" value="P:protein folding"/>
    <property type="evidence" value="ECO:0007669"/>
    <property type="project" value="InterPro"/>
</dbReference>
<dbReference type="PANTHER" id="PTHR44145">
    <property type="entry name" value="DNAJ HOMOLOG SUBFAMILY A MEMBER 3, MITOCHONDRIAL"/>
    <property type="match status" value="1"/>
</dbReference>
<dbReference type="SUPFAM" id="SSF49493">
    <property type="entry name" value="HSP40/DnaJ peptide-binding domain"/>
    <property type="match status" value="1"/>
</dbReference>
<dbReference type="CDD" id="cd10747">
    <property type="entry name" value="DnaJ_C"/>
    <property type="match status" value="1"/>
</dbReference>
<evidence type="ECO:0000256" key="5">
    <source>
        <dbReference type="ARBA" id="ARBA00023186"/>
    </source>
</evidence>
<feature type="compositionally biased region" description="Basic and acidic residues" evidence="6">
    <location>
        <begin position="212"/>
        <end position="221"/>
    </location>
</feature>
<reference evidence="8" key="1">
    <citation type="submission" date="2015-12" db="EMBL/GenBank/DDBJ databases">
        <title>De novo transcriptome assembly of four potential Pierce s Disease insect vectors from Arizona vineyards.</title>
        <authorList>
            <person name="Tassone E.E."/>
        </authorList>
    </citation>
    <scope>NUCLEOTIDE SEQUENCE</scope>
</reference>
<keyword evidence="3" id="KW-0863">Zinc-finger</keyword>
<dbReference type="InterPro" id="IPR051938">
    <property type="entry name" value="Apopto_cytoskel_mod"/>
</dbReference>
<dbReference type="GO" id="GO:0008270">
    <property type="term" value="F:zinc ion binding"/>
    <property type="evidence" value="ECO:0007669"/>
    <property type="project" value="UniProtKB-KW"/>
</dbReference>
<accession>A0A1B6D1T6</accession>
<evidence type="ECO:0000259" key="7">
    <source>
        <dbReference type="Pfam" id="PF01556"/>
    </source>
</evidence>
<keyword evidence="5" id="KW-0143">Chaperone</keyword>
<evidence type="ECO:0000313" key="8">
    <source>
        <dbReference type="EMBL" id="JAS19535.1"/>
    </source>
</evidence>
<dbReference type="GO" id="GO:0007005">
    <property type="term" value="P:mitochondrion organization"/>
    <property type="evidence" value="ECO:0007669"/>
    <property type="project" value="TreeGrafter"/>
</dbReference>
<dbReference type="InterPro" id="IPR002939">
    <property type="entry name" value="DnaJ_C"/>
</dbReference>
<dbReference type="InterPro" id="IPR008971">
    <property type="entry name" value="HSP40/DnaJ_pept-bd"/>
</dbReference>